<organism evidence="2 3">
    <name type="scientific">Polaromonas aquatica</name>
    <dbReference type="NCBI Taxonomy" id="332657"/>
    <lineage>
        <taxon>Bacteria</taxon>
        <taxon>Pseudomonadati</taxon>
        <taxon>Pseudomonadota</taxon>
        <taxon>Betaproteobacteria</taxon>
        <taxon>Burkholderiales</taxon>
        <taxon>Comamonadaceae</taxon>
        <taxon>Polaromonas</taxon>
    </lineage>
</organism>
<feature type="region of interest" description="Disordered" evidence="1">
    <location>
        <begin position="57"/>
        <end position="166"/>
    </location>
</feature>
<proteinExistence type="predicted"/>
<dbReference type="EMBL" id="JBHSRS010000018">
    <property type="protein sequence ID" value="MFC6281348.1"/>
    <property type="molecule type" value="Genomic_DNA"/>
</dbReference>
<reference evidence="3" key="1">
    <citation type="journal article" date="2019" name="Int. J. Syst. Evol. Microbiol.">
        <title>The Global Catalogue of Microorganisms (GCM) 10K type strain sequencing project: providing services to taxonomists for standard genome sequencing and annotation.</title>
        <authorList>
            <consortium name="The Broad Institute Genomics Platform"/>
            <consortium name="The Broad Institute Genome Sequencing Center for Infectious Disease"/>
            <person name="Wu L."/>
            <person name="Ma J."/>
        </authorList>
    </citation>
    <scope>NUCLEOTIDE SEQUENCE [LARGE SCALE GENOMIC DNA]</scope>
    <source>
        <strain evidence="3">CCUG 39402</strain>
    </source>
</reference>
<dbReference type="RefSeq" id="WP_377413161.1">
    <property type="nucleotide sequence ID" value="NZ_JBHSRS010000018.1"/>
</dbReference>
<protein>
    <submittedName>
        <fullName evidence="2">DUF3108 domain-containing protein</fullName>
    </submittedName>
</protein>
<name>A0ABW1TX81_9BURK</name>
<evidence type="ECO:0000256" key="1">
    <source>
        <dbReference type="SAM" id="MobiDB-lite"/>
    </source>
</evidence>
<gene>
    <name evidence="2" type="ORF">ACFQND_08920</name>
</gene>
<sequence>MTMATGSGAPPWRLLLALGALVVAAHVLVLQASPTRLGARLDPDAFSTRVFATRSIEPKPAPEAAPAPAARPAKPVRPARPKPAAQPAPAPDSASDQPLPPVDVAQAAMDSVASDGQQNPADSAPTGADSTPASATPTAAPDLPASGAASSTPATTSTLPAGPKTTPVTAMALQDSVLLKYKAIGASKGLTYRADAELVWKNAGSQYEASMKVSALFIGSRSMTSAGQITPTGLAPIRFADKFRSEQAAHFEADKGKITFSANTPDLPWIEGAQDRVSVFLQMGGMLAGKPDAFPAGSSITLYTAGPRDADTWTFTVETEEKLSLPNGEVTALKLTRMPRREYDQKVEVWYAPSLGYLPVRNRITQQNGDFVDQQLSELIRP</sequence>
<evidence type="ECO:0000313" key="3">
    <source>
        <dbReference type="Proteomes" id="UP001596270"/>
    </source>
</evidence>
<comment type="caution">
    <text evidence="2">The sequence shown here is derived from an EMBL/GenBank/DDBJ whole genome shotgun (WGS) entry which is preliminary data.</text>
</comment>
<dbReference type="Pfam" id="PF11306">
    <property type="entry name" value="DUF3108"/>
    <property type="match status" value="1"/>
</dbReference>
<accession>A0ABW1TX81</accession>
<evidence type="ECO:0000313" key="2">
    <source>
        <dbReference type="EMBL" id="MFC6281348.1"/>
    </source>
</evidence>
<dbReference type="InterPro" id="IPR021457">
    <property type="entry name" value="DUF3108"/>
</dbReference>
<dbReference type="Proteomes" id="UP001596270">
    <property type="component" value="Unassembled WGS sequence"/>
</dbReference>
<feature type="compositionally biased region" description="Low complexity" evidence="1">
    <location>
        <begin position="123"/>
        <end position="163"/>
    </location>
</feature>
<keyword evidence="3" id="KW-1185">Reference proteome</keyword>